<feature type="binding site" evidence="8">
    <location>
        <begin position="169"/>
        <end position="170"/>
    </location>
    <ligand>
        <name>ATP</name>
        <dbReference type="ChEBI" id="CHEBI:30616"/>
    </ligand>
</feature>
<dbReference type="InterPro" id="IPR002478">
    <property type="entry name" value="PUA"/>
</dbReference>
<dbReference type="InterPro" id="IPR001057">
    <property type="entry name" value="Glu/AcGlu_kinase"/>
</dbReference>
<dbReference type="EMBL" id="MPDK01000011">
    <property type="protein sequence ID" value="PWI57597.1"/>
    <property type="molecule type" value="Genomic_DNA"/>
</dbReference>
<dbReference type="InterPro" id="IPR019797">
    <property type="entry name" value="Glutamate_5-kinase_CS"/>
</dbReference>
<evidence type="ECO:0000256" key="8">
    <source>
        <dbReference type="HAMAP-Rule" id="MF_00456"/>
    </source>
</evidence>
<keyword evidence="1 8" id="KW-0963">Cytoplasm</keyword>
<dbReference type="PIRSF" id="PIRSF000729">
    <property type="entry name" value="GK"/>
    <property type="match status" value="1"/>
</dbReference>
<dbReference type="InterPro" id="IPR001048">
    <property type="entry name" value="Asp/Glu/Uridylate_kinase"/>
</dbReference>
<dbReference type="GO" id="GO:0004349">
    <property type="term" value="F:glutamate 5-kinase activity"/>
    <property type="evidence" value="ECO:0007669"/>
    <property type="project" value="UniProtKB-UniRule"/>
</dbReference>
<dbReference type="AlphaFoldDB" id="A0A2U3D8J1"/>
<protein>
    <recommendedName>
        <fullName evidence="8">Glutamate 5-kinase</fullName>
        <ecNumber evidence="8">2.7.2.11</ecNumber>
    </recommendedName>
    <alternativeName>
        <fullName evidence="8">Gamma-glutamyl kinase</fullName>
        <shortName evidence="8">GK</shortName>
    </alternativeName>
</protein>
<keyword evidence="7 8" id="KW-0067">ATP-binding</keyword>
<feature type="binding site" evidence="8">
    <location>
        <begin position="211"/>
        <end position="217"/>
    </location>
    <ligand>
        <name>ATP</name>
        <dbReference type="ChEBI" id="CHEBI:30616"/>
    </ligand>
</feature>
<comment type="catalytic activity">
    <reaction evidence="8">
        <text>L-glutamate + ATP = L-glutamyl 5-phosphate + ADP</text>
        <dbReference type="Rhea" id="RHEA:14877"/>
        <dbReference type="ChEBI" id="CHEBI:29985"/>
        <dbReference type="ChEBI" id="CHEBI:30616"/>
        <dbReference type="ChEBI" id="CHEBI:58274"/>
        <dbReference type="ChEBI" id="CHEBI:456216"/>
        <dbReference type="EC" id="2.7.2.11"/>
    </reaction>
</comment>
<evidence type="ECO:0000313" key="11">
    <source>
        <dbReference type="Proteomes" id="UP000245380"/>
    </source>
</evidence>
<evidence type="ECO:0000259" key="9">
    <source>
        <dbReference type="SMART" id="SM00359"/>
    </source>
</evidence>
<dbReference type="InterPro" id="IPR041739">
    <property type="entry name" value="G5K_ProB"/>
</dbReference>
<evidence type="ECO:0000256" key="7">
    <source>
        <dbReference type="ARBA" id="ARBA00022840"/>
    </source>
</evidence>
<proteinExistence type="inferred from homology"/>
<dbReference type="PANTHER" id="PTHR43654">
    <property type="entry name" value="GLUTAMATE 5-KINASE"/>
    <property type="match status" value="1"/>
</dbReference>
<reference evidence="10 11" key="1">
    <citation type="submission" date="2016-11" db="EMBL/GenBank/DDBJ databases">
        <title>Comparative genomics of Acidibacillus ferroxidans species.</title>
        <authorList>
            <person name="Oliveira G."/>
            <person name="Nunes G."/>
            <person name="Oliveira R."/>
            <person name="Araujo F."/>
            <person name="Salim A."/>
            <person name="Scholte L."/>
            <person name="Morais D."/>
            <person name="Nancucheo I."/>
            <person name="Johnson D.B."/>
            <person name="Grail B."/>
            <person name="Bittencourt J."/>
            <person name="Valadares R."/>
        </authorList>
    </citation>
    <scope>NUCLEOTIDE SEQUENCE [LARGE SCALE GENOMIC DNA]</scope>
    <source>
        <strain evidence="10 11">Y002</strain>
    </source>
</reference>
<evidence type="ECO:0000256" key="2">
    <source>
        <dbReference type="ARBA" id="ARBA00022605"/>
    </source>
</evidence>
<dbReference type="CDD" id="cd21157">
    <property type="entry name" value="PUA_G5K"/>
    <property type="match status" value="1"/>
</dbReference>
<dbReference type="GO" id="GO:0005829">
    <property type="term" value="C:cytosol"/>
    <property type="evidence" value="ECO:0007669"/>
    <property type="project" value="TreeGrafter"/>
</dbReference>
<dbReference type="HAMAP" id="MF_00456">
    <property type="entry name" value="ProB"/>
    <property type="match status" value="1"/>
</dbReference>
<gene>
    <name evidence="8" type="primary">proB</name>
    <name evidence="10" type="ORF">BM613_07990</name>
</gene>
<comment type="similarity">
    <text evidence="8">Belongs to the glutamate 5-kinase family.</text>
</comment>
<dbReference type="Pfam" id="PF00696">
    <property type="entry name" value="AA_kinase"/>
    <property type="match status" value="1"/>
</dbReference>
<keyword evidence="5 8" id="KW-0547">Nucleotide-binding</keyword>
<feature type="binding site" evidence="8">
    <location>
        <position position="137"/>
    </location>
    <ligand>
        <name>substrate</name>
    </ligand>
</feature>
<dbReference type="RefSeq" id="WP_245926310.1">
    <property type="nucleotide sequence ID" value="NZ_MPDK01000011.1"/>
</dbReference>
<dbReference type="UniPathway" id="UPA00098">
    <property type="reaction ID" value="UER00359"/>
</dbReference>
<keyword evidence="6 8" id="KW-0418">Kinase</keyword>
<dbReference type="PANTHER" id="PTHR43654:SF1">
    <property type="entry name" value="ISOPENTENYL PHOSPHATE KINASE"/>
    <property type="match status" value="1"/>
</dbReference>
<feature type="domain" description="PUA" evidence="9">
    <location>
        <begin position="277"/>
        <end position="349"/>
    </location>
</feature>
<dbReference type="Proteomes" id="UP000245380">
    <property type="component" value="Unassembled WGS sequence"/>
</dbReference>
<dbReference type="InterPro" id="IPR005715">
    <property type="entry name" value="Glu_5kinase/COase_Synthase"/>
</dbReference>
<evidence type="ECO:0000256" key="6">
    <source>
        <dbReference type="ARBA" id="ARBA00022777"/>
    </source>
</evidence>
<comment type="function">
    <text evidence="8">Catalyzes the transfer of a phosphate group to glutamate to form L-glutamate 5-phosphate.</text>
</comment>
<dbReference type="InterPro" id="IPR036393">
    <property type="entry name" value="AceGlu_kinase-like_sf"/>
</dbReference>
<feature type="binding site" evidence="8">
    <location>
        <position position="51"/>
    </location>
    <ligand>
        <name>substrate</name>
    </ligand>
</feature>
<dbReference type="SUPFAM" id="SSF53633">
    <property type="entry name" value="Carbamate kinase-like"/>
    <property type="match status" value="1"/>
</dbReference>
<dbReference type="SUPFAM" id="SSF88697">
    <property type="entry name" value="PUA domain-like"/>
    <property type="match status" value="1"/>
</dbReference>
<organism evidence="10 11">
    <name type="scientific">Sulfoacidibacillus thermotolerans</name>
    <name type="common">Acidibacillus sulfuroxidans</name>
    <dbReference type="NCBI Taxonomy" id="1765684"/>
    <lineage>
        <taxon>Bacteria</taxon>
        <taxon>Bacillati</taxon>
        <taxon>Bacillota</taxon>
        <taxon>Bacilli</taxon>
        <taxon>Bacillales</taxon>
        <taxon>Alicyclobacillaceae</taxon>
        <taxon>Sulfoacidibacillus</taxon>
    </lineage>
</organism>
<evidence type="ECO:0000256" key="3">
    <source>
        <dbReference type="ARBA" id="ARBA00022650"/>
    </source>
</evidence>
<dbReference type="FunFam" id="3.40.1160.10:FF:000018">
    <property type="entry name" value="Glutamate 5-kinase"/>
    <property type="match status" value="1"/>
</dbReference>
<accession>A0A2U3D8J1</accession>
<dbReference type="Gene3D" id="3.40.1160.10">
    <property type="entry name" value="Acetylglutamate kinase-like"/>
    <property type="match status" value="1"/>
</dbReference>
<dbReference type="GO" id="GO:0003723">
    <property type="term" value="F:RNA binding"/>
    <property type="evidence" value="ECO:0007669"/>
    <property type="project" value="InterPro"/>
</dbReference>
<evidence type="ECO:0000313" key="10">
    <source>
        <dbReference type="EMBL" id="PWI57597.1"/>
    </source>
</evidence>
<keyword evidence="11" id="KW-1185">Reference proteome</keyword>
<dbReference type="InterPro" id="IPR011529">
    <property type="entry name" value="Glu_5kinase"/>
</dbReference>
<dbReference type="EC" id="2.7.2.11" evidence="8"/>
<dbReference type="GO" id="GO:0005524">
    <property type="term" value="F:ATP binding"/>
    <property type="evidence" value="ECO:0007669"/>
    <property type="project" value="UniProtKB-KW"/>
</dbReference>
<dbReference type="GO" id="GO:0055129">
    <property type="term" value="P:L-proline biosynthetic process"/>
    <property type="evidence" value="ECO:0007669"/>
    <property type="project" value="UniProtKB-UniRule"/>
</dbReference>
<evidence type="ECO:0000256" key="4">
    <source>
        <dbReference type="ARBA" id="ARBA00022679"/>
    </source>
</evidence>
<dbReference type="PRINTS" id="PR00474">
    <property type="entry name" value="GLU5KINASE"/>
</dbReference>
<dbReference type="InterPro" id="IPR036974">
    <property type="entry name" value="PUA_sf"/>
</dbReference>
<sequence>MQRLRIVVKVGSSSLTDPTTGLLSSQKVHGIVERLAPVLKDPAYEVILVSSGAIAAGRGRLGWRSARTVPEKQAASAVGQSLLIDLYQREFMSLNRVVAQILLTRSDMENRRRFVNIRNTLETLLEAGVLPIVNENDTVAVNEIRFGDNDSLAALVAILICAQHLILLTDIDGLYTEDPRVVPDAKRIEEVEKIDSSIRELAGGVGSSVGTGGMHTKIRAAEMAIHSGIEVVIAAASEPNVLMRLLRGERLGTRFLPEKSHWNARKSWLVHGSRSVGRLYIDAGAARAVRTTGGSLLLPGIERVEGRFDEGAIVELIDPEGRAIAKGIVSFSARDLEYFIKNKSLKGQLHGLPEVVHRNDLALLL</sequence>
<feature type="binding site" evidence="8">
    <location>
        <position position="9"/>
    </location>
    <ligand>
        <name>ATP</name>
        <dbReference type="ChEBI" id="CHEBI:30616"/>
    </ligand>
</feature>
<keyword evidence="3 8" id="KW-0641">Proline biosynthesis</keyword>
<dbReference type="SMART" id="SM00359">
    <property type="entry name" value="PUA"/>
    <property type="match status" value="1"/>
</dbReference>
<evidence type="ECO:0000256" key="1">
    <source>
        <dbReference type="ARBA" id="ARBA00022490"/>
    </source>
</evidence>
<keyword evidence="4 8" id="KW-0808">Transferase</keyword>
<keyword evidence="2 8" id="KW-0028">Amino-acid biosynthesis</keyword>
<comment type="subcellular location">
    <subcellularLocation>
        <location evidence="8">Cytoplasm</location>
    </subcellularLocation>
</comment>
<name>A0A2U3D8J1_SULT2</name>
<feature type="binding site" evidence="8">
    <location>
        <position position="149"/>
    </location>
    <ligand>
        <name>substrate</name>
    </ligand>
</feature>
<dbReference type="CDD" id="cd04242">
    <property type="entry name" value="AAK_G5K_ProB"/>
    <property type="match status" value="1"/>
</dbReference>
<evidence type="ECO:0000256" key="5">
    <source>
        <dbReference type="ARBA" id="ARBA00022741"/>
    </source>
</evidence>
<comment type="pathway">
    <text evidence="8">Amino-acid biosynthesis; L-proline biosynthesis; L-glutamate 5-semialdehyde from L-glutamate: step 1/2.</text>
</comment>
<dbReference type="PROSITE" id="PS00902">
    <property type="entry name" value="GLUTAMATE_5_KINASE"/>
    <property type="match status" value="1"/>
</dbReference>
<dbReference type="Pfam" id="PF01472">
    <property type="entry name" value="PUA"/>
    <property type="match status" value="1"/>
</dbReference>
<dbReference type="InterPro" id="IPR015947">
    <property type="entry name" value="PUA-like_sf"/>
</dbReference>
<dbReference type="PROSITE" id="PS50890">
    <property type="entry name" value="PUA"/>
    <property type="match status" value="1"/>
</dbReference>
<dbReference type="Gene3D" id="2.30.130.10">
    <property type="entry name" value="PUA domain"/>
    <property type="match status" value="1"/>
</dbReference>
<comment type="caution">
    <text evidence="10">The sequence shown here is derived from an EMBL/GenBank/DDBJ whole genome shotgun (WGS) entry which is preliminary data.</text>
</comment>
<dbReference type="NCBIfam" id="TIGR01027">
    <property type="entry name" value="proB"/>
    <property type="match status" value="1"/>
</dbReference>